<feature type="region of interest" description="Disordered" evidence="10">
    <location>
        <begin position="99"/>
        <end position="206"/>
    </location>
</feature>
<evidence type="ECO:0000256" key="5">
    <source>
        <dbReference type="ARBA" id="ARBA00022705"/>
    </source>
</evidence>
<feature type="compositionally biased region" description="Polar residues" evidence="10">
    <location>
        <begin position="550"/>
        <end position="559"/>
    </location>
</feature>
<keyword evidence="6" id="KW-0479">Metal-binding</keyword>
<reference evidence="12 13" key="1">
    <citation type="submission" date="2020-07" db="EMBL/GenBank/DDBJ databases">
        <title>Genomic Encyclopedia of Type Strains, Phase IV (KMG-IV): sequencing the most valuable type-strain genomes for metagenomic binning, comparative biology and taxonomic classification.</title>
        <authorList>
            <person name="Goeker M."/>
        </authorList>
    </citation>
    <scope>NUCLEOTIDE SEQUENCE [LARGE SCALE GENOMIC DNA]</scope>
    <source>
        <strain evidence="12 13">DSM 23697</strain>
    </source>
</reference>
<dbReference type="InterPro" id="IPR006171">
    <property type="entry name" value="TOPRIM_dom"/>
</dbReference>
<feature type="domain" description="Toprim" evidence="11">
    <location>
        <begin position="350"/>
        <end position="431"/>
    </location>
</feature>
<keyword evidence="1" id="KW-0240">DNA-directed RNA polymerase</keyword>
<evidence type="ECO:0000256" key="7">
    <source>
        <dbReference type="ARBA" id="ARBA00022771"/>
    </source>
</evidence>
<evidence type="ECO:0000256" key="3">
    <source>
        <dbReference type="ARBA" id="ARBA00022679"/>
    </source>
</evidence>
<dbReference type="CDD" id="cd03364">
    <property type="entry name" value="TOPRIM_DnaG_primases"/>
    <property type="match status" value="1"/>
</dbReference>
<dbReference type="InterPro" id="IPR037068">
    <property type="entry name" value="DNA_primase_core_N_sf"/>
</dbReference>
<dbReference type="Gene3D" id="3.90.980.10">
    <property type="entry name" value="DNA primase, catalytic core, N-terminal domain"/>
    <property type="match status" value="1"/>
</dbReference>
<dbReference type="GO" id="GO:0003677">
    <property type="term" value="F:DNA binding"/>
    <property type="evidence" value="ECO:0007669"/>
    <property type="project" value="InterPro"/>
</dbReference>
<dbReference type="Pfam" id="PF08275">
    <property type="entry name" value="DNAG_N"/>
    <property type="match status" value="1"/>
</dbReference>
<keyword evidence="4" id="KW-0548">Nucleotidyltransferase</keyword>
<dbReference type="EMBL" id="JACCCY010000004">
    <property type="protein sequence ID" value="NYI50823.1"/>
    <property type="molecule type" value="Genomic_DNA"/>
</dbReference>
<keyword evidence="9" id="KW-0804">Transcription</keyword>
<dbReference type="RefSeq" id="WP_179400244.1">
    <property type="nucleotide sequence ID" value="NZ_JACCCY010000004.1"/>
</dbReference>
<dbReference type="Proteomes" id="UP000574332">
    <property type="component" value="Unassembled WGS sequence"/>
</dbReference>
<dbReference type="GO" id="GO:0003899">
    <property type="term" value="F:DNA-directed RNA polymerase activity"/>
    <property type="evidence" value="ECO:0007669"/>
    <property type="project" value="InterPro"/>
</dbReference>
<dbReference type="PROSITE" id="PS50880">
    <property type="entry name" value="TOPRIM"/>
    <property type="match status" value="1"/>
</dbReference>
<dbReference type="AlphaFoldDB" id="A0A8E2A4T0"/>
<dbReference type="InterPro" id="IPR013264">
    <property type="entry name" value="DNAG_N"/>
</dbReference>
<keyword evidence="2" id="KW-0639">Primosome</keyword>
<dbReference type="SUPFAM" id="SSF56731">
    <property type="entry name" value="DNA primase core"/>
    <property type="match status" value="1"/>
</dbReference>
<dbReference type="GO" id="GO:0005737">
    <property type="term" value="C:cytoplasm"/>
    <property type="evidence" value="ECO:0007669"/>
    <property type="project" value="TreeGrafter"/>
</dbReference>
<evidence type="ECO:0000256" key="9">
    <source>
        <dbReference type="ARBA" id="ARBA00023163"/>
    </source>
</evidence>
<dbReference type="Gene3D" id="3.40.1360.10">
    <property type="match status" value="1"/>
</dbReference>
<dbReference type="InterPro" id="IPR050219">
    <property type="entry name" value="DnaG_primase"/>
</dbReference>
<name>A0A8E2A4T0_9PORP</name>
<evidence type="ECO:0000256" key="8">
    <source>
        <dbReference type="ARBA" id="ARBA00022833"/>
    </source>
</evidence>
<evidence type="ECO:0000313" key="13">
    <source>
        <dbReference type="Proteomes" id="UP000574332"/>
    </source>
</evidence>
<dbReference type="SUPFAM" id="SSF57783">
    <property type="entry name" value="Zinc beta-ribbon"/>
    <property type="match status" value="1"/>
</dbReference>
<dbReference type="Pfam" id="PF01807">
    <property type="entry name" value="Zn_ribbon_DnaG"/>
    <property type="match status" value="1"/>
</dbReference>
<feature type="compositionally biased region" description="Low complexity" evidence="10">
    <location>
        <begin position="151"/>
        <end position="198"/>
    </location>
</feature>
<keyword evidence="7" id="KW-0863">Zinc-finger</keyword>
<dbReference type="Pfam" id="PF13155">
    <property type="entry name" value="Toprim_2"/>
    <property type="match status" value="1"/>
</dbReference>
<evidence type="ECO:0000256" key="6">
    <source>
        <dbReference type="ARBA" id="ARBA00022723"/>
    </source>
</evidence>
<gene>
    <name evidence="12" type="ORF">F5613_002985</name>
</gene>
<keyword evidence="8" id="KW-0862">Zinc</keyword>
<sequence>MSDLKSRVFMVKDFVRIQDLVAEYTGLGKEQNGKFMVRCPFHGENNPSMVVRIHNKTFKCYACGVSGDVFGFVMEMTGCSFYEALTSLEVRAGISPPTQYNSSAKPFTPKSKSAANALPSNSGDSSSGLTASFGSDSSANSTAVKSPTEVISSSSSGSSISDSNTSDGISVTTASSDGATSSPSPSGNPASGSSSNAGDATALTPGGASDGTLFGFGGVKKEVKKEEELSRVMLIELNTDFLKVLGGYDPQCEGLLKVYVDFEVGVSPWHWSYRGDKLFKGMLDRVVFPLRDAQGVLVGFSARHKSALPPPDGWGKGCPKYINSAGSALFKKRELLYGLHRTAKAIRLRGFAFLVEGYKDVLAMVAAGFGNTAGLCGLEITEGHLDLLAGLCTRVVLLTDGDVRGQAAVPKFEGLLKGAGFGVLSLSLPDGEDPDSLFRQLGAEGLRTLIESLLCPPRLLSPVLPPSNSMSEDSILLSVSDKLISPLPESYFRTEEVVLPYIKEMKPSFDGVESLHAEVSEPSLAEAKSSFDGIESSPAAVSETSLMDTKSSFDGTVSGSPEVKPSGCDAENSGVPNAAGEDTAEVESAAVSEEDLLIRDVDSLVASLAYVARPTEKQRMIARLSTLRERLVKVSVLLNRPPSVL</sequence>
<evidence type="ECO:0000256" key="2">
    <source>
        <dbReference type="ARBA" id="ARBA00022515"/>
    </source>
</evidence>
<feature type="region of interest" description="Disordered" evidence="10">
    <location>
        <begin position="550"/>
        <end position="582"/>
    </location>
</feature>
<evidence type="ECO:0000256" key="4">
    <source>
        <dbReference type="ARBA" id="ARBA00022695"/>
    </source>
</evidence>
<keyword evidence="13" id="KW-1185">Reference proteome</keyword>
<keyword evidence="5" id="KW-0235">DNA replication</keyword>
<dbReference type="Gene3D" id="3.90.580.10">
    <property type="entry name" value="Zinc finger, CHC2-type domain"/>
    <property type="match status" value="1"/>
</dbReference>
<feature type="compositionally biased region" description="Polar residues" evidence="10">
    <location>
        <begin position="99"/>
        <end position="145"/>
    </location>
</feature>
<dbReference type="GO" id="GO:0008270">
    <property type="term" value="F:zinc ion binding"/>
    <property type="evidence" value="ECO:0007669"/>
    <property type="project" value="UniProtKB-KW"/>
</dbReference>
<dbReference type="SMART" id="SM00493">
    <property type="entry name" value="TOPRIM"/>
    <property type="match status" value="1"/>
</dbReference>
<evidence type="ECO:0000256" key="10">
    <source>
        <dbReference type="SAM" id="MobiDB-lite"/>
    </source>
</evidence>
<dbReference type="InterPro" id="IPR002694">
    <property type="entry name" value="Znf_CHC2"/>
</dbReference>
<dbReference type="GO" id="GO:0000428">
    <property type="term" value="C:DNA-directed RNA polymerase complex"/>
    <property type="evidence" value="ECO:0007669"/>
    <property type="project" value="UniProtKB-KW"/>
</dbReference>
<dbReference type="InterPro" id="IPR034151">
    <property type="entry name" value="TOPRIM_DnaG_bac"/>
</dbReference>
<accession>A0A8E2A4T0</accession>
<dbReference type="PANTHER" id="PTHR30313:SF2">
    <property type="entry name" value="DNA PRIMASE"/>
    <property type="match status" value="1"/>
</dbReference>
<organism evidence="12 13">
    <name type="scientific">Macellibacteroides fermentans</name>
    <dbReference type="NCBI Taxonomy" id="879969"/>
    <lineage>
        <taxon>Bacteria</taxon>
        <taxon>Pseudomonadati</taxon>
        <taxon>Bacteroidota</taxon>
        <taxon>Bacteroidia</taxon>
        <taxon>Bacteroidales</taxon>
        <taxon>Porphyromonadaceae</taxon>
        <taxon>Macellibacteroides</taxon>
    </lineage>
</organism>
<dbReference type="InterPro" id="IPR036977">
    <property type="entry name" value="DNA_primase_Znf_CHC2"/>
</dbReference>
<proteinExistence type="predicted"/>
<dbReference type="SMART" id="SM00400">
    <property type="entry name" value="ZnF_CHCC"/>
    <property type="match status" value="1"/>
</dbReference>
<evidence type="ECO:0000313" key="12">
    <source>
        <dbReference type="EMBL" id="NYI50823.1"/>
    </source>
</evidence>
<protein>
    <recommendedName>
        <fullName evidence="11">Toprim domain-containing protein</fullName>
    </recommendedName>
</protein>
<evidence type="ECO:0000256" key="1">
    <source>
        <dbReference type="ARBA" id="ARBA00022478"/>
    </source>
</evidence>
<keyword evidence="3" id="KW-0808">Transferase</keyword>
<comment type="caution">
    <text evidence="12">The sequence shown here is derived from an EMBL/GenBank/DDBJ whole genome shotgun (WGS) entry which is preliminary data.</text>
</comment>
<dbReference type="GO" id="GO:1990077">
    <property type="term" value="C:primosome complex"/>
    <property type="evidence" value="ECO:0007669"/>
    <property type="project" value="UniProtKB-KW"/>
</dbReference>
<dbReference type="GO" id="GO:0006269">
    <property type="term" value="P:DNA replication, synthesis of primer"/>
    <property type="evidence" value="ECO:0007669"/>
    <property type="project" value="UniProtKB-KW"/>
</dbReference>
<dbReference type="PANTHER" id="PTHR30313">
    <property type="entry name" value="DNA PRIMASE"/>
    <property type="match status" value="1"/>
</dbReference>
<evidence type="ECO:0000259" key="11">
    <source>
        <dbReference type="PROSITE" id="PS50880"/>
    </source>
</evidence>